<dbReference type="InterPro" id="IPR036061">
    <property type="entry name" value="CheW-like_dom_sf"/>
</dbReference>
<gene>
    <name evidence="2" type="ORF">JZ00_08865</name>
</gene>
<evidence type="ECO:0000259" key="1">
    <source>
        <dbReference type="PROSITE" id="PS50851"/>
    </source>
</evidence>
<sequence>MSHSLTAFELLLQIDRRCRLLGAELPSQPAHRDSWSGIGFRLGEHWYVAPMGEVSEVLHEPRHTSLPGVKPWVRGVANLRGRLLPLMDLCGFFGHELSSVRKQRRVLVVDHDEVFAGLLVDEVLGLQHFPKDSLEAIPPAPLEGPESAFVQGRFAGERQWQVFSPFALARSPGFMDVAV</sequence>
<reference evidence="3" key="1">
    <citation type="submission" date="2015-03" db="EMBL/GenBank/DDBJ databases">
        <title>Pseudomonas frederiksbergensis hydrocarbon degrader.</title>
        <authorList>
            <person name="Brown L.M."/>
            <person name="Ruiz O.N."/>
            <person name="Mueller S."/>
            <person name="Gunasekera T.S."/>
        </authorList>
    </citation>
    <scope>NUCLEOTIDE SEQUENCE [LARGE SCALE GENOMIC DNA]</scope>
    <source>
        <strain evidence="3">SI8</strain>
    </source>
</reference>
<dbReference type="GO" id="GO:0005829">
    <property type="term" value="C:cytosol"/>
    <property type="evidence" value="ECO:0007669"/>
    <property type="project" value="TreeGrafter"/>
</dbReference>
<proteinExistence type="predicted"/>
<dbReference type="PROSITE" id="PS50851">
    <property type="entry name" value="CHEW"/>
    <property type="match status" value="1"/>
</dbReference>
<dbReference type="SMART" id="SM00260">
    <property type="entry name" value="CheW"/>
    <property type="match status" value="1"/>
</dbReference>
<dbReference type="PANTHER" id="PTHR22617:SF43">
    <property type="entry name" value="PROTEIN PILI"/>
    <property type="match status" value="1"/>
</dbReference>
<dbReference type="Gene3D" id="2.40.50.180">
    <property type="entry name" value="CheA-289, Domain 4"/>
    <property type="match status" value="1"/>
</dbReference>
<feature type="domain" description="CheW-like" evidence="1">
    <location>
        <begin position="34"/>
        <end position="174"/>
    </location>
</feature>
<dbReference type="GO" id="GO:0007165">
    <property type="term" value="P:signal transduction"/>
    <property type="evidence" value="ECO:0007669"/>
    <property type="project" value="InterPro"/>
</dbReference>
<dbReference type="Gene3D" id="2.30.30.40">
    <property type="entry name" value="SH3 Domains"/>
    <property type="match status" value="1"/>
</dbReference>
<dbReference type="PANTHER" id="PTHR22617">
    <property type="entry name" value="CHEMOTAXIS SENSOR HISTIDINE KINASE-RELATED"/>
    <property type="match status" value="1"/>
</dbReference>
<dbReference type="Proteomes" id="UP000030949">
    <property type="component" value="Unassembled WGS sequence"/>
</dbReference>
<dbReference type="SUPFAM" id="SSF50341">
    <property type="entry name" value="CheW-like"/>
    <property type="match status" value="1"/>
</dbReference>
<evidence type="ECO:0000313" key="2">
    <source>
        <dbReference type="EMBL" id="KHK65147.1"/>
    </source>
</evidence>
<evidence type="ECO:0000313" key="3">
    <source>
        <dbReference type="Proteomes" id="UP000030949"/>
    </source>
</evidence>
<protein>
    <submittedName>
        <fullName evidence="2">Protein PilI</fullName>
    </submittedName>
</protein>
<dbReference type="Pfam" id="PF01584">
    <property type="entry name" value="CheW"/>
    <property type="match status" value="1"/>
</dbReference>
<dbReference type="InterPro" id="IPR039315">
    <property type="entry name" value="CheW"/>
</dbReference>
<dbReference type="RefSeq" id="WP_039590503.1">
    <property type="nucleotide sequence ID" value="NZ_JQGJ02000003.1"/>
</dbReference>
<organism evidence="2 3">
    <name type="scientific">Pseudomonas frederiksbergensis</name>
    <dbReference type="NCBI Taxonomy" id="104087"/>
    <lineage>
        <taxon>Bacteria</taxon>
        <taxon>Pseudomonadati</taxon>
        <taxon>Pseudomonadota</taxon>
        <taxon>Gammaproteobacteria</taxon>
        <taxon>Pseudomonadales</taxon>
        <taxon>Pseudomonadaceae</taxon>
        <taxon>Pseudomonas</taxon>
    </lineage>
</organism>
<dbReference type="InterPro" id="IPR002545">
    <property type="entry name" value="CheW-lke_dom"/>
</dbReference>
<dbReference type="EMBL" id="JQGJ01000004">
    <property type="protein sequence ID" value="KHK65147.1"/>
    <property type="molecule type" value="Genomic_DNA"/>
</dbReference>
<dbReference type="OrthoDB" id="5298045at2"/>
<name>A0A0B1Z719_9PSED</name>
<dbReference type="AlphaFoldDB" id="A0A0B1Z719"/>
<comment type="caution">
    <text evidence="2">The sequence shown here is derived from an EMBL/GenBank/DDBJ whole genome shotgun (WGS) entry which is preliminary data.</text>
</comment>
<accession>A0A0B1Z719</accession>
<dbReference type="GO" id="GO:0006935">
    <property type="term" value="P:chemotaxis"/>
    <property type="evidence" value="ECO:0007669"/>
    <property type="project" value="InterPro"/>
</dbReference>